<comment type="subcellular location">
    <subcellularLocation>
        <location evidence="2 18">Mitochondrion inner membrane</location>
        <topology evidence="2 18">Multi-pass membrane protein</topology>
    </subcellularLocation>
</comment>
<organism evidence="20">
    <name type="scientific">Coccotorus chaoi</name>
    <dbReference type="NCBI Taxonomy" id="2978103"/>
    <lineage>
        <taxon>Eukaryota</taxon>
        <taxon>Metazoa</taxon>
        <taxon>Ecdysozoa</taxon>
        <taxon>Arthropoda</taxon>
        <taxon>Hexapoda</taxon>
        <taxon>Insecta</taxon>
        <taxon>Pterygota</taxon>
        <taxon>Neoptera</taxon>
        <taxon>Endopterygota</taxon>
        <taxon>Coleoptera</taxon>
        <taxon>Polyphaga</taxon>
        <taxon>Cucujiformia</taxon>
        <taxon>Curculionidae</taxon>
        <taxon>Curculioninae</taxon>
        <taxon>Anthonomini</taxon>
        <taxon>Coccotorus</taxon>
    </lineage>
</organism>
<geneLocation type="mitochondrion" evidence="20"/>
<evidence type="ECO:0000256" key="5">
    <source>
        <dbReference type="ARBA" id="ARBA00021008"/>
    </source>
</evidence>
<evidence type="ECO:0000256" key="15">
    <source>
        <dbReference type="ARBA" id="ARBA00023128"/>
    </source>
</evidence>
<evidence type="ECO:0000259" key="19">
    <source>
        <dbReference type="Pfam" id="PF00361"/>
    </source>
</evidence>
<dbReference type="EC" id="7.1.1.2" evidence="4 18"/>
<keyword evidence="14 18" id="KW-0830">Ubiquinone</keyword>
<evidence type="ECO:0000256" key="9">
    <source>
        <dbReference type="ARBA" id="ARBA00022792"/>
    </source>
</evidence>
<evidence type="ECO:0000313" key="20">
    <source>
        <dbReference type="EMBL" id="UXB55792.2"/>
    </source>
</evidence>
<dbReference type="PANTHER" id="PTHR46552:SF1">
    <property type="entry name" value="NADH-UBIQUINONE OXIDOREDUCTASE CHAIN 2"/>
    <property type="match status" value="1"/>
</dbReference>
<comment type="similarity">
    <text evidence="3 18">Belongs to the complex I subunit 2 family.</text>
</comment>
<dbReference type="PRINTS" id="PR01436">
    <property type="entry name" value="NADHDHGNASE2"/>
</dbReference>
<evidence type="ECO:0000256" key="13">
    <source>
        <dbReference type="ARBA" id="ARBA00023027"/>
    </source>
</evidence>
<name>A0A977JPK6_9CUCU</name>
<dbReference type="Pfam" id="PF00361">
    <property type="entry name" value="Proton_antipo_M"/>
    <property type="match status" value="1"/>
</dbReference>
<dbReference type="InterPro" id="IPR001750">
    <property type="entry name" value="ND/Mrp_TM"/>
</dbReference>
<evidence type="ECO:0000256" key="18">
    <source>
        <dbReference type="RuleBase" id="RU003403"/>
    </source>
</evidence>
<dbReference type="InterPro" id="IPR050175">
    <property type="entry name" value="Complex_I_Subunit_2"/>
</dbReference>
<evidence type="ECO:0000256" key="6">
    <source>
        <dbReference type="ARBA" id="ARBA00022448"/>
    </source>
</evidence>
<keyword evidence="15 18" id="KW-0496">Mitochondrion</keyword>
<comment type="catalytic activity">
    <reaction evidence="17 18">
        <text>a ubiquinone + NADH + 5 H(+)(in) = a ubiquinol + NAD(+) + 4 H(+)(out)</text>
        <dbReference type="Rhea" id="RHEA:29091"/>
        <dbReference type="Rhea" id="RHEA-COMP:9565"/>
        <dbReference type="Rhea" id="RHEA-COMP:9566"/>
        <dbReference type="ChEBI" id="CHEBI:15378"/>
        <dbReference type="ChEBI" id="CHEBI:16389"/>
        <dbReference type="ChEBI" id="CHEBI:17976"/>
        <dbReference type="ChEBI" id="CHEBI:57540"/>
        <dbReference type="ChEBI" id="CHEBI:57945"/>
        <dbReference type="EC" id="7.1.1.2"/>
    </reaction>
</comment>
<evidence type="ECO:0000256" key="10">
    <source>
        <dbReference type="ARBA" id="ARBA00022967"/>
    </source>
</evidence>
<feature type="transmembrane region" description="Helical" evidence="18">
    <location>
        <begin position="181"/>
        <end position="203"/>
    </location>
</feature>
<feature type="transmembrane region" description="Helical" evidence="18">
    <location>
        <begin position="55"/>
        <end position="76"/>
    </location>
</feature>
<evidence type="ECO:0000256" key="11">
    <source>
        <dbReference type="ARBA" id="ARBA00022982"/>
    </source>
</evidence>
<accession>A0A977JPK6</accession>
<dbReference type="EMBL" id="ON808615">
    <property type="protein sequence ID" value="UXB55792.2"/>
    <property type="molecule type" value="Genomic_DNA"/>
</dbReference>
<evidence type="ECO:0000256" key="3">
    <source>
        <dbReference type="ARBA" id="ARBA00007012"/>
    </source>
</evidence>
<keyword evidence="10 18" id="KW-1278">Translocase</keyword>
<evidence type="ECO:0000256" key="1">
    <source>
        <dbReference type="ARBA" id="ARBA00003257"/>
    </source>
</evidence>
<feature type="domain" description="NADH:quinone oxidoreductase/Mrp antiporter transmembrane" evidence="19">
    <location>
        <begin position="25"/>
        <end position="280"/>
    </location>
</feature>
<feature type="transmembrane region" description="Helical" evidence="18">
    <location>
        <begin position="267"/>
        <end position="286"/>
    </location>
</feature>
<dbReference type="PANTHER" id="PTHR46552">
    <property type="entry name" value="NADH-UBIQUINONE OXIDOREDUCTASE CHAIN 2"/>
    <property type="match status" value="1"/>
</dbReference>
<feature type="transmembrane region" description="Helical" evidence="18">
    <location>
        <begin position="143"/>
        <end position="161"/>
    </location>
</feature>
<evidence type="ECO:0000256" key="2">
    <source>
        <dbReference type="ARBA" id="ARBA00004448"/>
    </source>
</evidence>
<dbReference type="GO" id="GO:0005743">
    <property type="term" value="C:mitochondrial inner membrane"/>
    <property type="evidence" value="ECO:0007669"/>
    <property type="project" value="UniProtKB-SubCell"/>
</dbReference>
<proteinExistence type="inferred from homology"/>
<evidence type="ECO:0000256" key="7">
    <source>
        <dbReference type="ARBA" id="ARBA00022660"/>
    </source>
</evidence>
<keyword evidence="9 18" id="KW-0999">Mitochondrion inner membrane</keyword>
<evidence type="ECO:0000256" key="8">
    <source>
        <dbReference type="ARBA" id="ARBA00022692"/>
    </source>
</evidence>
<dbReference type="GO" id="GO:0006120">
    <property type="term" value="P:mitochondrial electron transport, NADH to ubiquinone"/>
    <property type="evidence" value="ECO:0007669"/>
    <property type="project" value="InterPro"/>
</dbReference>
<keyword evidence="8 18" id="KW-0812">Transmembrane</keyword>
<gene>
    <name evidence="20" type="primary">ND2</name>
</gene>
<keyword evidence="12 18" id="KW-1133">Transmembrane helix</keyword>
<feature type="transmembrane region" description="Helical" evidence="18">
    <location>
        <begin position="7"/>
        <end position="33"/>
    </location>
</feature>
<reference evidence="20" key="1">
    <citation type="submission" date="2022-06" db="EMBL/GenBank/DDBJ databases">
        <title>complete mitochondrion of genome Coccotorus chaoi.</title>
        <authorList>
            <person name="Jiang S."/>
        </authorList>
    </citation>
    <scope>NUCLEOTIDE SEQUENCE</scope>
</reference>
<dbReference type="GO" id="GO:0008137">
    <property type="term" value="F:NADH dehydrogenase (ubiquinone) activity"/>
    <property type="evidence" value="ECO:0007669"/>
    <property type="project" value="UniProtKB-EC"/>
</dbReference>
<feature type="transmembrane region" description="Helical" evidence="18">
    <location>
        <begin position="224"/>
        <end position="247"/>
    </location>
</feature>
<feature type="transmembrane region" description="Helical" evidence="18">
    <location>
        <begin position="307"/>
        <end position="327"/>
    </location>
</feature>
<evidence type="ECO:0000256" key="17">
    <source>
        <dbReference type="ARBA" id="ARBA00049551"/>
    </source>
</evidence>
<dbReference type="AlphaFoldDB" id="A0A977JPK6"/>
<sequence length="332" mass="39170">MNKMNKIMFYSTLLMSSLMAISGISWLTIWMGLELNLLSILPLMKDKKMSSSEAMIKYFMVQTMSSSILLFSIVIFQLIKETSLMNSMYLLLNSALLLKMGAAPFHFWYPEIMSGISWLTNFIMMTWQKLAPMILITNSPISINFISIFIMFSILMGNLQGLNQICMRKIMAYSSINHTGWMLSILLTSYSIWILYFMIYSLINMNIMIIMQKMNIFYLNQMTYLFSFNFKLKFMYTLNFLSLMGVPPFLGFMPKWLAINHMIMNDFYTLVMIMVTFTLLGMYMYFRITFPAFSLFYKQTNFLNYFNMKYLIFLVNFLSLMSIAYIFPVNFM</sequence>
<keyword evidence="13 18" id="KW-0520">NAD</keyword>
<evidence type="ECO:0000256" key="16">
    <source>
        <dbReference type="ARBA" id="ARBA00023136"/>
    </source>
</evidence>
<dbReference type="InterPro" id="IPR003917">
    <property type="entry name" value="NADH_UbQ_OxRdtase_chain2"/>
</dbReference>
<comment type="function">
    <text evidence="1">Core subunit of the mitochondrial membrane respiratory chain NADH dehydrogenase (Complex I) that is believed to belong to the minimal assembly required for catalysis. Complex I functions in the transfer of electrons from NADH to the respiratory chain. The immediate electron acceptor for the enzyme is believed to be ubiquinone.</text>
</comment>
<keyword evidence="7 18" id="KW-0679">Respiratory chain</keyword>
<keyword evidence="16 18" id="KW-0472">Membrane</keyword>
<protein>
    <recommendedName>
        <fullName evidence="5 18">NADH-ubiquinone oxidoreductase chain 2</fullName>
        <ecNumber evidence="4 18">7.1.1.2</ecNumber>
    </recommendedName>
</protein>
<evidence type="ECO:0000256" key="12">
    <source>
        <dbReference type="ARBA" id="ARBA00022989"/>
    </source>
</evidence>
<keyword evidence="11 18" id="KW-0249">Electron transport</keyword>
<evidence type="ECO:0000256" key="4">
    <source>
        <dbReference type="ARBA" id="ARBA00012944"/>
    </source>
</evidence>
<keyword evidence="6" id="KW-0813">Transport</keyword>
<evidence type="ECO:0000256" key="14">
    <source>
        <dbReference type="ARBA" id="ARBA00023075"/>
    </source>
</evidence>
<comment type="function">
    <text evidence="18">Core subunit of the mitochondrial membrane respiratory chain NADH dehydrogenase (Complex I) which catalyzes electron transfer from NADH through the respiratory chain, using ubiquinone as an electron acceptor. Essential for the catalytic activity and assembly of complex I.</text>
</comment>